<evidence type="ECO:0000313" key="3">
    <source>
        <dbReference type="Proteomes" id="UP000288351"/>
    </source>
</evidence>
<dbReference type="RefSeq" id="WP_016572169.1">
    <property type="nucleotide sequence ID" value="NZ_BHXC01000007.1"/>
</dbReference>
<comment type="caution">
    <text evidence="2">The sequence shown here is derived from an EMBL/GenBank/DDBJ whole genome shotgun (WGS) entry which is preliminary data.</text>
</comment>
<dbReference type="Proteomes" id="UP000288351">
    <property type="component" value="Unassembled WGS sequence"/>
</dbReference>
<reference evidence="2 3" key="1">
    <citation type="journal article" date="2019" name="Microbiol. Resour. Announc.">
        <title>Draft Genome Sequence of the Most Traditional epsilon-Poly-l-Lysine Producer, Streptomyces albulus NBRC14147.</title>
        <authorList>
            <person name="Yamanaka K."/>
            <person name="Hamano Y."/>
        </authorList>
    </citation>
    <scope>NUCLEOTIDE SEQUENCE [LARGE SCALE GENOMIC DNA]</scope>
    <source>
        <strain evidence="2 3">NBRC 14147</strain>
    </source>
</reference>
<proteinExistence type="predicted"/>
<evidence type="ECO:0000256" key="1">
    <source>
        <dbReference type="SAM" id="MobiDB-lite"/>
    </source>
</evidence>
<feature type="region of interest" description="Disordered" evidence="1">
    <location>
        <begin position="103"/>
        <end position="127"/>
    </location>
</feature>
<gene>
    <name evidence="2" type="ORF">SALB_07255</name>
</gene>
<dbReference type="EMBL" id="BHXC01000007">
    <property type="protein sequence ID" value="GCB94455.1"/>
    <property type="molecule type" value="Genomic_DNA"/>
</dbReference>
<accession>A0A401R9X6</accession>
<dbReference type="AlphaFoldDB" id="A0A401R9X6"/>
<evidence type="ECO:0000313" key="2">
    <source>
        <dbReference type="EMBL" id="GCB94455.1"/>
    </source>
</evidence>
<protein>
    <submittedName>
        <fullName evidence="2">Uncharacterized protein</fullName>
    </submittedName>
</protein>
<sequence>MPDPAAHPFLLANEISRQLNQLADHLARLPPDKATQVIAHVVHPDHSLLDGLAHFVATGSRFTKNQAEQGALPPEVALALGRAANEIHAVGVDLGEHHDTLQAVSRRPHTRPAAPPAPAPLVVRRRR</sequence>
<organism evidence="2 3">
    <name type="scientific">Streptomyces noursei</name>
    <name type="common">Streptomyces albulus</name>
    <dbReference type="NCBI Taxonomy" id="1971"/>
    <lineage>
        <taxon>Bacteria</taxon>
        <taxon>Bacillati</taxon>
        <taxon>Actinomycetota</taxon>
        <taxon>Actinomycetes</taxon>
        <taxon>Kitasatosporales</taxon>
        <taxon>Streptomycetaceae</taxon>
        <taxon>Streptomyces</taxon>
    </lineage>
</organism>
<name>A0A401R9X6_STRNR</name>